<evidence type="ECO:0000256" key="1">
    <source>
        <dbReference type="SAM" id="Phobius"/>
    </source>
</evidence>
<dbReference type="RefSeq" id="WP_282516499.1">
    <property type="nucleotide sequence ID" value="NZ_JASCIR010000037.1"/>
</dbReference>
<name>A0ABT6S003_9ACTN</name>
<sequence>MQQVPLITRFRETLKARYPQDDRGSSPISVFVGLGLLLAVVYAAGGVLLSHFPTDVVVAALGIGAFIVLLTLGLAKR</sequence>
<accession>A0ABT6S003</accession>
<protein>
    <submittedName>
        <fullName evidence="2">Uncharacterized protein</fullName>
    </submittedName>
</protein>
<comment type="caution">
    <text evidence="2">The sequence shown here is derived from an EMBL/GenBank/DDBJ whole genome shotgun (WGS) entry which is preliminary data.</text>
</comment>
<evidence type="ECO:0000313" key="3">
    <source>
        <dbReference type="Proteomes" id="UP001224661"/>
    </source>
</evidence>
<dbReference type="EMBL" id="JASCIR010000037">
    <property type="protein sequence ID" value="MDI3390020.1"/>
    <property type="molecule type" value="Genomic_DNA"/>
</dbReference>
<dbReference type="Proteomes" id="UP001224661">
    <property type="component" value="Unassembled WGS sequence"/>
</dbReference>
<keyword evidence="1" id="KW-0472">Membrane</keyword>
<organism evidence="2 3">
    <name type="scientific">Streptomyces solicavernae</name>
    <dbReference type="NCBI Taxonomy" id="3043614"/>
    <lineage>
        <taxon>Bacteria</taxon>
        <taxon>Bacillati</taxon>
        <taxon>Actinomycetota</taxon>
        <taxon>Actinomycetes</taxon>
        <taxon>Kitasatosporales</taxon>
        <taxon>Streptomycetaceae</taxon>
        <taxon>Streptomyces</taxon>
    </lineage>
</organism>
<feature type="transmembrane region" description="Helical" evidence="1">
    <location>
        <begin position="28"/>
        <end position="50"/>
    </location>
</feature>
<keyword evidence="1" id="KW-0812">Transmembrane</keyword>
<gene>
    <name evidence="2" type="ORF">QIS99_28075</name>
</gene>
<reference evidence="2 3" key="1">
    <citation type="submission" date="2023-05" db="EMBL/GenBank/DDBJ databases">
        <title>Draft genome sequence of Streptomyces sp. B-S-A8 isolated from a cave soil in Thailand.</title>
        <authorList>
            <person name="Chamroensaksri N."/>
            <person name="Muangham S."/>
        </authorList>
    </citation>
    <scope>NUCLEOTIDE SEQUENCE [LARGE SCALE GENOMIC DNA]</scope>
    <source>
        <strain evidence="2 3">B-S-A8</strain>
    </source>
</reference>
<keyword evidence="3" id="KW-1185">Reference proteome</keyword>
<evidence type="ECO:0000313" key="2">
    <source>
        <dbReference type="EMBL" id="MDI3390020.1"/>
    </source>
</evidence>
<feature type="transmembrane region" description="Helical" evidence="1">
    <location>
        <begin position="56"/>
        <end position="75"/>
    </location>
</feature>
<keyword evidence="1" id="KW-1133">Transmembrane helix</keyword>
<proteinExistence type="predicted"/>